<proteinExistence type="predicted"/>
<evidence type="ECO:0000313" key="3">
    <source>
        <dbReference type="Proteomes" id="UP000092993"/>
    </source>
</evidence>
<dbReference type="OrthoDB" id="10684140at2759"/>
<gene>
    <name evidence="2" type="ORF">A0H81_10563</name>
</gene>
<feature type="compositionally biased region" description="Low complexity" evidence="1">
    <location>
        <begin position="156"/>
        <end position="171"/>
    </location>
</feature>
<dbReference type="Proteomes" id="UP000092993">
    <property type="component" value="Unassembled WGS sequence"/>
</dbReference>
<dbReference type="EMBL" id="LUGG01000015">
    <property type="protein sequence ID" value="OBZ69766.1"/>
    <property type="molecule type" value="Genomic_DNA"/>
</dbReference>
<comment type="caution">
    <text evidence="2">The sequence shown here is derived from an EMBL/GenBank/DDBJ whole genome shotgun (WGS) entry which is preliminary data.</text>
</comment>
<protein>
    <submittedName>
        <fullName evidence="2">Uncharacterized protein</fullName>
    </submittedName>
</protein>
<feature type="compositionally biased region" description="Polar residues" evidence="1">
    <location>
        <begin position="369"/>
        <end position="379"/>
    </location>
</feature>
<feature type="region of interest" description="Disordered" evidence="1">
    <location>
        <begin position="205"/>
        <end position="266"/>
    </location>
</feature>
<organism evidence="2 3">
    <name type="scientific">Grifola frondosa</name>
    <name type="common">Maitake</name>
    <name type="synonym">Polyporus frondosus</name>
    <dbReference type="NCBI Taxonomy" id="5627"/>
    <lineage>
        <taxon>Eukaryota</taxon>
        <taxon>Fungi</taxon>
        <taxon>Dikarya</taxon>
        <taxon>Basidiomycota</taxon>
        <taxon>Agaricomycotina</taxon>
        <taxon>Agaricomycetes</taxon>
        <taxon>Polyporales</taxon>
        <taxon>Grifolaceae</taxon>
        <taxon>Grifola</taxon>
    </lineage>
</organism>
<feature type="compositionally biased region" description="Low complexity" evidence="1">
    <location>
        <begin position="283"/>
        <end position="300"/>
    </location>
</feature>
<dbReference type="AlphaFoldDB" id="A0A1C7LZW4"/>
<evidence type="ECO:0000256" key="1">
    <source>
        <dbReference type="SAM" id="MobiDB-lite"/>
    </source>
</evidence>
<feature type="compositionally biased region" description="Low complexity" evidence="1">
    <location>
        <begin position="113"/>
        <end position="128"/>
    </location>
</feature>
<evidence type="ECO:0000313" key="2">
    <source>
        <dbReference type="EMBL" id="OBZ69766.1"/>
    </source>
</evidence>
<feature type="region of interest" description="Disordered" evidence="1">
    <location>
        <begin position="280"/>
        <end position="311"/>
    </location>
</feature>
<reference evidence="2 3" key="1">
    <citation type="submission" date="2016-03" db="EMBL/GenBank/DDBJ databases">
        <title>Whole genome sequencing of Grifola frondosa 9006-11.</title>
        <authorList>
            <person name="Min B."/>
            <person name="Park H."/>
            <person name="Kim J.-G."/>
            <person name="Cho H."/>
            <person name="Oh Y.-L."/>
            <person name="Kong W.-S."/>
            <person name="Choi I.-G."/>
        </authorList>
    </citation>
    <scope>NUCLEOTIDE SEQUENCE [LARGE SCALE GENOMIC DNA]</scope>
    <source>
        <strain evidence="2 3">9006-11</strain>
    </source>
</reference>
<feature type="compositionally biased region" description="Polar residues" evidence="1">
    <location>
        <begin position="144"/>
        <end position="155"/>
    </location>
</feature>
<sequence length="447" mass="46997">MSTNKRTRSQLTLSDFNFSKLAHSPFKHARTTLRSHSSQPASSDISVEDIGAYNRMRGGTVDGDGDDGSSEMILAPRTESKRPSSPLEDSVPLPTRELKRPKHDHHIQPNLLRKPTSASAPARRSGPSTNKKTSATLCAAPRLTRSSSFSFAQPTASSAAKGSSAKPHSIAASSGIGIHSTAPYASRPSSSLSMLSLALEKLNVPPPIRPNTSMGFHRDTVKGDSDDEGDTSESTGNADRTVRYGKGKTNGGRDNSPHASGPFSGAHPRAILLQRSATVGDLSGKFTTPSSSKTTPRQSTLMLPPPLPSIAKPGVTVSSRRIIGASGQVKPTFTVGHGRVQHPTGSARAKIFAVGAGAAMHNRVFQRVSQKSSLPTVQGSPVKGGSRGEDLSEPDMVSGTEVGGSIETGERDDGLSSWSSAAPTFTPGATLPQSRWKMATAQMENHQ</sequence>
<keyword evidence="3" id="KW-1185">Reference proteome</keyword>
<accession>A0A1C7LZW4</accession>
<feature type="region of interest" description="Disordered" evidence="1">
    <location>
        <begin position="29"/>
        <end position="171"/>
    </location>
</feature>
<name>A0A1C7LZW4_GRIFR</name>
<dbReference type="STRING" id="5627.A0A1C7LZW4"/>
<feature type="region of interest" description="Disordered" evidence="1">
    <location>
        <begin position="369"/>
        <end position="447"/>
    </location>
</feature>
<feature type="compositionally biased region" description="Polar residues" evidence="1">
    <location>
        <begin position="34"/>
        <end position="45"/>
    </location>
</feature>